<comment type="caution">
    <text evidence="6">The sequence shown here is derived from an EMBL/GenBank/DDBJ whole genome shotgun (WGS) entry which is preliminary data.</text>
</comment>
<dbReference type="EMBL" id="RWJN01000334">
    <property type="protein sequence ID" value="TCD62946.1"/>
    <property type="molecule type" value="Genomic_DNA"/>
</dbReference>
<dbReference type="AlphaFoldDB" id="A0A4R0R8L7"/>
<gene>
    <name evidence="6" type="ORF">EIP91_006209</name>
</gene>
<keyword evidence="2 5" id="KW-0812">Transmembrane</keyword>
<dbReference type="PANTHER" id="PTHR13259:SF1">
    <property type="entry name" value="BLADDER CANCER-ASSOCIATED PROTEIN"/>
    <property type="match status" value="1"/>
</dbReference>
<evidence type="ECO:0000313" key="7">
    <source>
        <dbReference type="Proteomes" id="UP000292702"/>
    </source>
</evidence>
<dbReference type="OrthoDB" id="5563033at2759"/>
<keyword evidence="3 5" id="KW-1133">Transmembrane helix</keyword>
<evidence type="ECO:0000256" key="2">
    <source>
        <dbReference type="ARBA" id="ARBA00022692"/>
    </source>
</evidence>
<name>A0A4R0R8L7_9APHY</name>
<proteinExistence type="predicted"/>
<evidence type="ECO:0000256" key="3">
    <source>
        <dbReference type="ARBA" id="ARBA00022989"/>
    </source>
</evidence>
<feature type="transmembrane region" description="Helical" evidence="5">
    <location>
        <begin position="6"/>
        <end position="30"/>
    </location>
</feature>
<evidence type="ECO:0000256" key="5">
    <source>
        <dbReference type="SAM" id="Phobius"/>
    </source>
</evidence>
<sequence>MWCTRWYLPLVLLPLPIAPPFFLALFLLSLTLHARPCSFYCIVLLSALFLSTCYWPPIPIETPLTSPWSDNITTYADALLSLMPELPTEMVPAEIPIVDHCWCDLTSGKFFEPYDMSRWEVESVVRLKEELEVQQLLKKRIEEFEKSVGGEDGLAADAGRNSTAPSSSSVNRFSTAARWTSLLNTMFPFLHGPEPSATIETPVNSAPSVPIPTETSTPSVAPSISLAQATPTHLPLLRREYDLRSYGFEMVVDFGWSRKKS</sequence>
<feature type="transmembrane region" description="Helical" evidence="5">
    <location>
        <begin position="37"/>
        <end position="57"/>
    </location>
</feature>
<keyword evidence="4 5" id="KW-0472">Membrane</keyword>
<dbReference type="SMART" id="SM01396">
    <property type="entry name" value="BC10"/>
    <property type="match status" value="1"/>
</dbReference>
<organism evidence="6 7">
    <name type="scientific">Steccherinum ochraceum</name>
    <dbReference type="NCBI Taxonomy" id="92696"/>
    <lineage>
        <taxon>Eukaryota</taxon>
        <taxon>Fungi</taxon>
        <taxon>Dikarya</taxon>
        <taxon>Basidiomycota</taxon>
        <taxon>Agaricomycotina</taxon>
        <taxon>Agaricomycetes</taxon>
        <taxon>Polyporales</taxon>
        <taxon>Steccherinaceae</taxon>
        <taxon>Steccherinum</taxon>
    </lineage>
</organism>
<dbReference type="Proteomes" id="UP000292702">
    <property type="component" value="Unassembled WGS sequence"/>
</dbReference>
<reference evidence="6 7" key="1">
    <citation type="submission" date="2018-11" db="EMBL/GenBank/DDBJ databases">
        <title>Genome assembly of Steccherinum ochraceum LE-BIN_3174, the white-rot fungus of the Steccherinaceae family (The Residual Polyporoid clade, Polyporales, Basidiomycota).</title>
        <authorList>
            <person name="Fedorova T.V."/>
            <person name="Glazunova O.A."/>
            <person name="Landesman E.O."/>
            <person name="Moiseenko K.V."/>
            <person name="Psurtseva N.V."/>
            <person name="Savinova O.S."/>
            <person name="Shakhova N.V."/>
            <person name="Tyazhelova T.V."/>
            <person name="Vasina D.V."/>
        </authorList>
    </citation>
    <scope>NUCLEOTIDE SEQUENCE [LARGE SCALE GENOMIC DNA]</scope>
    <source>
        <strain evidence="6 7">LE-BIN_3174</strain>
    </source>
</reference>
<keyword evidence="7" id="KW-1185">Reference proteome</keyword>
<dbReference type="InterPro" id="IPR009598">
    <property type="entry name" value="BCALP"/>
</dbReference>
<protein>
    <submittedName>
        <fullName evidence="6">Uncharacterized protein</fullName>
    </submittedName>
</protein>
<dbReference type="Pfam" id="PF06726">
    <property type="entry name" value="BC10"/>
    <property type="match status" value="1"/>
</dbReference>
<dbReference type="PANTHER" id="PTHR13259">
    <property type="entry name" value="BLADDER CANCER 10 KD PROTEIN HOMOLOG"/>
    <property type="match status" value="1"/>
</dbReference>
<evidence type="ECO:0000313" key="6">
    <source>
        <dbReference type="EMBL" id="TCD62946.1"/>
    </source>
</evidence>
<comment type="subcellular location">
    <subcellularLocation>
        <location evidence="1">Membrane</location>
    </subcellularLocation>
</comment>
<accession>A0A4R0R8L7</accession>
<dbReference type="GO" id="GO:0016020">
    <property type="term" value="C:membrane"/>
    <property type="evidence" value="ECO:0007669"/>
    <property type="project" value="UniProtKB-SubCell"/>
</dbReference>
<evidence type="ECO:0000256" key="4">
    <source>
        <dbReference type="ARBA" id="ARBA00023136"/>
    </source>
</evidence>
<evidence type="ECO:0000256" key="1">
    <source>
        <dbReference type="ARBA" id="ARBA00004370"/>
    </source>
</evidence>